<dbReference type="InterPro" id="IPR002048">
    <property type="entry name" value="EF_hand_dom"/>
</dbReference>
<feature type="domain" description="EF-hand" evidence="1">
    <location>
        <begin position="7"/>
        <end position="42"/>
    </location>
</feature>
<evidence type="ECO:0000259" key="1">
    <source>
        <dbReference type="PROSITE" id="PS50222"/>
    </source>
</evidence>
<evidence type="ECO:0000313" key="3">
    <source>
        <dbReference type="Proteomes" id="UP000571084"/>
    </source>
</evidence>
<keyword evidence="3" id="KW-1185">Reference proteome</keyword>
<dbReference type="AlphaFoldDB" id="A0A840RY98"/>
<reference evidence="2 3" key="1">
    <citation type="submission" date="2020-08" db="EMBL/GenBank/DDBJ databases">
        <title>Genomic Encyclopedia of Type Strains, Phase IV (KMG-IV): sequencing the most valuable type-strain genomes for metagenomic binning, comparative biology and taxonomic classification.</title>
        <authorList>
            <person name="Goeker M."/>
        </authorList>
    </citation>
    <scope>NUCLEOTIDE SEQUENCE [LARGE SCALE GENOMIC DNA]</scope>
    <source>
        <strain evidence="2 3">DSM 23240</strain>
    </source>
</reference>
<dbReference type="EMBL" id="JACHHQ010000010">
    <property type="protein sequence ID" value="MBB5202088.1"/>
    <property type="molecule type" value="Genomic_DNA"/>
</dbReference>
<dbReference type="GO" id="GO:0005509">
    <property type="term" value="F:calcium ion binding"/>
    <property type="evidence" value="ECO:0007669"/>
    <property type="project" value="InterPro"/>
</dbReference>
<dbReference type="Pfam" id="PF13202">
    <property type="entry name" value="EF-hand_5"/>
    <property type="match status" value="1"/>
</dbReference>
<protein>
    <submittedName>
        <fullName evidence="2">Ca2+-binding EF-hand superfamily protein</fullName>
    </submittedName>
</protein>
<dbReference type="RefSeq" id="WP_168054291.1">
    <property type="nucleotide sequence ID" value="NZ_JAAOZT010000004.1"/>
</dbReference>
<dbReference type="InterPro" id="IPR018247">
    <property type="entry name" value="EF_Hand_1_Ca_BS"/>
</dbReference>
<dbReference type="PROSITE" id="PS50222">
    <property type="entry name" value="EF_HAND_2"/>
    <property type="match status" value="1"/>
</dbReference>
<sequence length="65" mass="7299">MASLNTKQINEYSVFFSKLDLDKSGTVSVSELRKSPLSGIFKFKELDGDHDKQITLTEFLVAMAE</sequence>
<organism evidence="2 3">
    <name type="scientific">Glaciimonas immobilis</name>
    <dbReference type="NCBI Taxonomy" id="728004"/>
    <lineage>
        <taxon>Bacteria</taxon>
        <taxon>Pseudomonadati</taxon>
        <taxon>Pseudomonadota</taxon>
        <taxon>Betaproteobacteria</taxon>
        <taxon>Burkholderiales</taxon>
        <taxon>Oxalobacteraceae</taxon>
        <taxon>Glaciimonas</taxon>
    </lineage>
</organism>
<proteinExistence type="predicted"/>
<dbReference type="Proteomes" id="UP000571084">
    <property type="component" value="Unassembled WGS sequence"/>
</dbReference>
<evidence type="ECO:0000313" key="2">
    <source>
        <dbReference type="EMBL" id="MBB5202088.1"/>
    </source>
</evidence>
<dbReference type="InterPro" id="IPR011992">
    <property type="entry name" value="EF-hand-dom_pair"/>
</dbReference>
<dbReference type="SUPFAM" id="SSF47473">
    <property type="entry name" value="EF-hand"/>
    <property type="match status" value="1"/>
</dbReference>
<name>A0A840RY98_9BURK</name>
<gene>
    <name evidence="2" type="ORF">HNR39_003951</name>
</gene>
<accession>A0A840RY98</accession>
<dbReference type="PROSITE" id="PS00018">
    <property type="entry name" value="EF_HAND_1"/>
    <property type="match status" value="2"/>
</dbReference>
<dbReference type="Gene3D" id="1.10.238.10">
    <property type="entry name" value="EF-hand"/>
    <property type="match status" value="1"/>
</dbReference>
<comment type="caution">
    <text evidence="2">The sequence shown here is derived from an EMBL/GenBank/DDBJ whole genome shotgun (WGS) entry which is preliminary data.</text>
</comment>